<dbReference type="EMBL" id="BAAANT010000027">
    <property type="protein sequence ID" value="GAA2149643.1"/>
    <property type="molecule type" value="Genomic_DNA"/>
</dbReference>
<proteinExistence type="predicted"/>
<dbReference type="Pfam" id="PF13304">
    <property type="entry name" value="AAA_21"/>
    <property type="match status" value="1"/>
</dbReference>
<accession>A0ABN2ZXH4</accession>
<dbReference type="InterPro" id="IPR027417">
    <property type="entry name" value="P-loop_NTPase"/>
</dbReference>
<organism evidence="2 3">
    <name type="scientific">Kitasatospora kazusensis</name>
    <dbReference type="NCBI Taxonomy" id="407974"/>
    <lineage>
        <taxon>Bacteria</taxon>
        <taxon>Bacillati</taxon>
        <taxon>Actinomycetota</taxon>
        <taxon>Actinomycetes</taxon>
        <taxon>Kitasatosporales</taxon>
        <taxon>Streptomycetaceae</taxon>
        <taxon>Kitasatospora</taxon>
    </lineage>
</organism>
<reference evidence="2 3" key="1">
    <citation type="journal article" date="2019" name="Int. J. Syst. Evol. Microbiol.">
        <title>The Global Catalogue of Microorganisms (GCM) 10K type strain sequencing project: providing services to taxonomists for standard genome sequencing and annotation.</title>
        <authorList>
            <consortium name="The Broad Institute Genomics Platform"/>
            <consortium name="The Broad Institute Genome Sequencing Center for Infectious Disease"/>
            <person name="Wu L."/>
            <person name="Ma J."/>
        </authorList>
    </citation>
    <scope>NUCLEOTIDE SEQUENCE [LARGE SCALE GENOMIC DNA]</scope>
    <source>
        <strain evidence="2 3">JCM 14560</strain>
    </source>
</reference>
<dbReference type="SMART" id="SM00382">
    <property type="entry name" value="AAA"/>
    <property type="match status" value="1"/>
</dbReference>
<keyword evidence="3" id="KW-1185">Reference proteome</keyword>
<comment type="caution">
    <text evidence="2">The sequence shown here is derived from an EMBL/GenBank/DDBJ whole genome shotgun (WGS) entry which is preliminary data.</text>
</comment>
<dbReference type="InterPro" id="IPR051396">
    <property type="entry name" value="Bact_Antivir_Def_Nuclease"/>
</dbReference>
<gene>
    <name evidence="2" type="ORF">GCM10009760_43020</name>
</gene>
<dbReference type="Gene3D" id="3.40.50.300">
    <property type="entry name" value="P-loop containing nucleotide triphosphate hydrolases"/>
    <property type="match status" value="2"/>
</dbReference>
<feature type="domain" description="AAA+ ATPase" evidence="1">
    <location>
        <begin position="31"/>
        <end position="330"/>
    </location>
</feature>
<evidence type="ECO:0000259" key="1">
    <source>
        <dbReference type="SMART" id="SM00382"/>
    </source>
</evidence>
<evidence type="ECO:0000313" key="2">
    <source>
        <dbReference type="EMBL" id="GAA2149643.1"/>
    </source>
</evidence>
<dbReference type="Pfam" id="PF13476">
    <property type="entry name" value="AAA_23"/>
    <property type="match status" value="1"/>
</dbReference>
<dbReference type="PANTHER" id="PTHR43581">
    <property type="entry name" value="ATP/GTP PHOSPHATASE"/>
    <property type="match status" value="1"/>
</dbReference>
<evidence type="ECO:0000313" key="3">
    <source>
        <dbReference type="Proteomes" id="UP001422759"/>
    </source>
</evidence>
<dbReference type="InterPro" id="IPR038729">
    <property type="entry name" value="Rad50/SbcC_AAA"/>
</dbReference>
<sequence>MYVSRLRIDNIKGFHGDRAVDLDLTRPDGSHSGWTVLAGPNGSGKSTLLRAVALTLTGVAAGGLLELSSWLHADAAVGGVKIVDEASEDVQWRLARTARGVIERHVGGRGFCVGYGPFRGGGDGPRVELRGAAAPIATLFHDAPVLGESVGWLVGQHLRRLEQRRGAAELLDAVLALLGDGLLPEGHRVARVDSEGLWIGQGGDEFPLRALGDGCQAVAALVLDLVRQAQQVEPEAELVVNGEVPTVPVSGVVLIDEAEAHLHLGWQQRLGEWLVAHFPNVQFLVTTNSPYLCQAADPGGLIRLPGPAEAGPARVLDDDLQQRIVYGSGDDAALSELFGLPSPYSPQAEAERRLLIALERKLYAGQASRSEVAEYQELGARLNSSLSARVDEFRARTGGDR</sequence>
<dbReference type="Proteomes" id="UP001422759">
    <property type="component" value="Unassembled WGS sequence"/>
</dbReference>
<dbReference type="PANTHER" id="PTHR43581:SF2">
    <property type="entry name" value="EXCINUCLEASE ATPASE SUBUNIT"/>
    <property type="match status" value="1"/>
</dbReference>
<dbReference type="InterPro" id="IPR003593">
    <property type="entry name" value="AAA+_ATPase"/>
</dbReference>
<dbReference type="SUPFAM" id="SSF52540">
    <property type="entry name" value="P-loop containing nucleoside triphosphate hydrolases"/>
    <property type="match status" value="1"/>
</dbReference>
<protein>
    <recommendedName>
        <fullName evidence="1">AAA+ ATPase domain-containing protein</fullName>
    </recommendedName>
</protein>
<dbReference type="RefSeq" id="WP_344467525.1">
    <property type="nucleotide sequence ID" value="NZ_BAAANT010000027.1"/>
</dbReference>
<name>A0ABN2ZXH4_9ACTN</name>
<dbReference type="InterPro" id="IPR003959">
    <property type="entry name" value="ATPase_AAA_core"/>
</dbReference>